<keyword evidence="1" id="KW-0690">Ribosome biogenesis</keyword>
<evidence type="ECO:0000313" key="7">
    <source>
        <dbReference type="EMBL" id="MZQ85894.1"/>
    </source>
</evidence>
<gene>
    <name evidence="7" type="ORF">GQF01_27715</name>
</gene>
<dbReference type="InterPro" id="IPR007422">
    <property type="entry name" value="Peptidase_Prp"/>
</dbReference>
<protein>
    <recommendedName>
        <fullName evidence="6">Ribosomal processing cysteine protease Prp</fullName>
    </recommendedName>
</protein>
<keyword evidence="2 7" id="KW-0645">Protease</keyword>
<dbReference type="GO" id="GO:0006508">
    <property type="term" value="P:proteolysis"/>
    <property type="evidence" value="ECO:0007669"/>
    <property type="project" value="UniProtKB-KW"/>
</dbReference>
<accession>A0A6L8V6M7</accession>
<evidence type="ECO:0000256" key="3">
    <source>
        <dbReference type="ARBA" id="ARBA00022801"/>
    </source>
</evidence>
<proteinExistence type="inferred from homology"/>
<dbReference type="Gene3D" id="3.30.70.1490">
    <property type="entry name" value="Cysteine protease Prp"/>
    <property type="match status" value="1"/>
</dbReference>
<dbReference type="RefSeq" id="WP_161410215.1">
    <property type="nucleotide sequence ID" value="NZ_WTUZ01000037.1"/>
</dbReference>
<sequence>MIYVTIKRLVPDSPQIVSFVVEGHAEFDVPGKDLVCAAVSAVTFGTYNSIETLTGVIPIHEMERGFMDITIPDSARTVPEKWSQIQVILESMVVMLQTIADNYGDYITIKTIYNKGG</sequence>
<comment type="similarity">
    <text evidence="5">Belongs to the Prp family.</text>
</comment>
<dbReference type="EMBL" id="WTUZ01000037">
    <property type="protein sequence ID" value="MZQ85894.1"/>
    <property type="molecule type" value="Genomic_DNA"/>
</dbReference>
<dbReference type="PANTHER" id="PTHR39178:SF1">
    <property type="entry name" value="RIBOSOMAL-PROCESSING CYSTEINE PROTEASE PRP"/>
    <property type="match status" value="1"/>
</dbReference>
<dbReference type="AlphaFoldDB" id="A0A6L8V6M7"/>
<reference evidence="7 8" key="1">
    <citation type="submission" date="2019-12" db="EMBL/GenBank/DDBJ databases">
        <title>Paenibacillus sp. nov. sp. isolated from soil.</title>
        <authorList>
            <person name="Kim J."/>
            <person name="Jeong S.E."/>
            <person name="Jung H.S."/>
            <person name="Jeon C.O."/>
        </authorList>
    </citation>
    <scope>NUCLEOTIDE SEQUENCE [LARGE SCALE GENOMIC DNA]</scope>
    <source>
        <strain evidence="7 8">5J-6</strain>
    </source>
</reference>
<evidence type="ECO:0000256" key="2">
    <source>
        <dbReference type="ARBA" id="ARBA00022670"/>
    </source>
</evidence>
<evidence type="ECO:0000256" key="1">
    <source>
        <dbReference type="ARBA" id="ARBA00022517"/>
    </source>
</evidence>
<keyword evidence="4" id="KW-0788">Thiol protease</keyword>
<dbReference type="Pfam" id="PF04327">
    <property type="entry name" value="Peptidase_Prp"/>
    <property type="match status" value="1"/>
</dbReference>
<dbReference type="Proteomes" id="UP000481087">
    <property type="component" value="Unassembled WGS sequence"/>
</dbReference>
<dbReference type="GO" id="GO:0042254">
    <property type="term" value="P:ribosome biogenesis"/>
    <property type="evidence" value="ECO:0007669"/>
    <property type="project" value="UniProtKB-KW"/>
</dbReference>
<dbReference type="CDD" id="cd16332">
    <property type="entry name" value="Prp-like"/>
    <property type="match status" value="1"/>
</dbReference>
<evidence type="ECO:0000256" key="6">
    <source>
        <dbReference type="ARBA" id="ARBA00044538"/>
    </source>
</evidence>
<evidence type="ECO:0000256" key="4">
    <source>
        <dbReference type="ARBA" id="ARBA00022807"/>
    </source>
</evidence>
<dbReference type="GO" id="GO:0008234">
    <property type="term" value="F:cysteine-type peptidase activity"/>
    <property type="evidence" value="ECO:0007669"/>
    <property type="project" value="UniProtKB-KW"/>
</dbReference>
<keyword evidence="3" id="KW-0378">Hydrolase</keyword>
<name>A0A6L8V6M7_9BACL</name>
<organism evidence="7 8">
    <name type="scientific">Paenibacillus silvestris</name>
    <dbReference type="NCBI Taxonomy" id="2606219"/>
    <lineage>
        <taxon>Bacteria</taxon>
        <taxon>Bacillati</taxon>
        <taxon>Bacillota</taxon>
        <taxon>Bacilli</taxon>
        <taxon>Bacillales</taxon>
        <taxon>Paenibacillaceae</taxon>
        <taxon>Paenibacillus</taxon>
    </lineage>
</organism>
<evidence type="ECO:0000256" key="5">
    <source>
        <dbReference type="ARBA" id="ARBA00044503"/>
    </source>
</evidence>
<dbReference type="InterPro" id="IPR036764">
    <property type="entry name" value="Peptidase_Prp_sf"/>
</dbReference>
<dbReference type="SUPFAM" id="SSF118010">
    <property type="entry name" value="TM1457-like"/>
    <property type="match status" value="1"/>
</dbReference>
<keyword evidence="8" id="KW-1185">Reference proteome</keyword>
<evidence type="ECO:0000313" key="8">
    <source>
        <dbReference type="Proteomes" id="UP000481087"/>
    </source>
</evidence>
<dbReference type="PANTHER" id="PTHR39178">
    <property type="entry name" value="HYPOTHETICAL RIBOSOME-ASSOCIATED PROTEIN"/>
    <property type="match status" value="1"/>
</dbReference>
<comment type="caution">
    <text evidence="7">The sequence shown here is derived from an EMBL/GenBank/DDBJ whole genome shotgun (WGS) entry which is preliminary data.</text>
</comment>